<evidence type="ECO:0000313" key="2">
    <source>
        <dbReference type="EMBL" id="TYG99121.1"/>
    </source>
</evidence>
<gene>
    <name evidence="2" type="ORF">ES288_A10G170100v1</name>
</gene>
<name>A0A5D2F122_GOSDA</name>
<accession>A0A5D2F122</accession>
<dbReference type="EMBL" id="CM017697">
    <property type="protein sequence ID" value="TYG99121.1"/>
    <property type="molecule type" value="Genomic_DNA"/>
</dbReference>
<keyword evidence="3" id="KW-1185">Reference proteome</keyword>
<feature type="region of interest" description="Disordered" evidence="1">
    <location>
        <begin position="85"/>
        <end position="118"/>
    </location>
</feature>
<dbReference type="Proteomes" id="UP000323506">
    <property type="component" value="Chromosome A10"/>
</dbReference>
<organism evidence="2 3">
    <name type="scientific">Gossypium darwinii</name>
    <name type="common">Darwin's cotton</name>
    <name type="synonym">Gossypium barbadense var. darwinii</name>
    <dbReference type="NCBI Taxonomy" id="34276"/>
    <lineage>
        <taxon>Eukaryota</taxon>
        <taxon>Viridiplantae</taxon>
        <taxon>Streptophyta</taxon>
        <taxon>Embryophyta</taxon>
        <taxon>Tracheophyta</taxon>
        <taxon>Spermatophyta</taxon>
        <taxon>Magnoliopsida</taxon>
        <taxon>eudicotyledons</taxon>
        <taxon>Gunneridae</taxon>
        <taxon>Pentapetalae</taxon>
        <taxon>rosids</taxon>
        <taxon>malvids</taxon>
        <taxon>Malvales</taxon>
        <taxon>Malvaceae</taxon>
        <taxon>Malvoideae</taxon>
        <taxon>Gossypium</taxon>
    </lineage>
</organism>
<proteinExistence type="predicted"/>
<sequence length="130" mass="14974">MKEKVQSITKKCHGLYQNAFKVVRTKWDIIPNPKCAAFHLSRKRSFSISPPFSSPLSLPHGRTWVHRKVTPRSLRERRPVSNEVGFPCSFSKRRSKTEPLRPTTMEEKRKGPGRFVGAPQTVDRKCVRGM</sequence>
<dbReference type="AlphaFoldDB" id="A0A5D2F122"/>
<reference evidence="2 3" key="1">
    <citation type="submission" date="2019-06" db="EMBL/GenBank/DDBJ databases">
        <title>WGS assembly of Gossypium darwinii.</title>
        <authorList>
            <person name="Chen Z.J."/>
            <person name="Sreedasyam A."/>
            <person name="Ando A."/>
            <person name="Song Q."/>
            <person name="De L."/>
            <person name="Hulse-Kemp A."/>
            <person name="Ding M."/>
            <person name="Ye W."/>
            <person name="Kirkbride R."/>
            <person name="Jenkins J."/>
            <person name="Plott C."/>
            <person name="Lovell J."/>
            <person name="Lin Y.-M."/>
            <person name="Vaughn R."/>
            <person name="Liu B."/>
            <person name="Li W."/>
            <person name="Simpson S."/>
            <person name="Scheffler B."/>
            <person name="Saski C."/>
            <person name="Grover C."/>
            <person name="Hu G."/>
            <person name="Conover J."/>
            <person name="Carlson J."/>
            <person name="Shu S."/>
            <person name="Boston L."/>
            <person name="Williams M."/>
            <person name="Peterson D."/>
            <person name="Mcgee K."/>
            <person name="Jones D."/>
            <person name="Wendel J."/>
            <person name="Stelly D."/>
            <person name="Grimwood J."/>
            <person name="Schmutz J."/>
        </authorList>
    </citation>
    <scope>NUCLEOTIDE SEQUENCE [LARGE SCALE GENOMIC DNA]</scope>
    <source>
        <strain evidence="2">1808015.09</strain>
    </source>
</reference>
<feature type="compositionally biased region" description="Basic and acidic residues" evidence="1">
    <location>
        <begin position="96"/>
        <end position="110"/>
    </location>
</feature>
<evidence type="ECO:0000313" key="3">
    <source>
        <dbReference type="Proteomes" id="UP000323506"/>
    </source>
</evidence>
<evidence type="ECO:0000256" key="1">
    <source>
        <dbReference type="SAM" id="MobiDB-lite"/>
    </source>
</evidence>
<protein>
    <submittedName>
        <fullName evidence="2">Uncharacterized protein</fullName>
    </submittedName>
</protein>